<evidence type="ECO:0000313" key="6">
    <source>
        <dbReference type="Proteomes" id="UP000004095"/>
    </source>
</evidence>
<dbReference type="Proteomes" id="UP000004095">
    <property type="component" value="Unassembled WGS sequence"/>
</dbReference>
<evidence type="ECO:0000259" key="4">
    <source>
        <dbReference type="PROSITE" id="PS00622"/>
    </source>
</evidence>
<dbReference type="InterPro" id="IPR036388">
    <property type="entry name" value="WH-like_DNA-bd_sf"/>
</dbReference>
<dbReference type="SUPFAM" id="SSF48452">
    <property type="entry name" value="TPR-like"/>
    <property type="match status" value="2"/>
</dbReference>
<dbReference type="SUPFAM" id="SSF46894">
    <property type="entry name" value="C-terminal effector domain of the bipartite response regulators"/>
    <property type="match status" value="1"/>
</dbReference>
<dbReference type="PROSITE" id="PS50005">
    <property type="entry name" value="TPR"/>
    <property type="match status" value="2"/>
</dbReference>
<keyword evidence="3" id="KW-0472">Membrane</keyword>
<comment type="caution">
    <text evidence="5">The sequence shown here is derived from an EMBL/GenBank/DDBJ whole genome shotgun (WGS) entry which is preliminary data.</text>
</comment>
<dbReference type="GO" id="GO:0006355">
    <property type="term" value="P:regulation of DNA-templated transcription"/>
    <property type="evidence" value="ECO:0007669"/>
    <property type="project" value="InterPro"/>
</dbReference>
<feature type="coiled-coil region" evidence="2">
    <location>
        <begin position="473"/>
        <end position="500"/>
    </location>
</feature>
<keyword evidence="2" id="KW-0175">Coiled coil</keyword>
<feature type="repeat" description="TPR" evidence="1">
    <location>
        <begin position="273"/>
        <end position="306"/>
    </location>
</feature>
<dbReference type="InterPro" id="IPR019734">
    <property type="entry name" value="TPR_rpt"/>
</dbReference>
<evidence type="ECO:0000313" key="5">
    <source>
        <dbReference type="EMBL" id="EAY26786.1"/>
    </source>
</evidence>
<protein>
    <submittedName>
        <fullName evidence="5">Tetratricopeptide repeat domain protein</fullName>
    </submittedName>
</protein>
<feature type="repeat" description="TPR" evidence="1">
    <location>
        <begin position="233"/>
        <end position="266"/>
    </location>
</feature>
<dbReference type="PANTHER" id="PTHR10098:SF108">
    <property type="entry name" value="TETRATRICOPEPTIDE REPEAT PROTEIN 28"/>
    <property type="match status" value="1"/>
</dbReference>
<evidence type="ECO:0000256" key="1">
    <source>
        <dbReference type="PROSITE-ProRule" id="PRU00339"/>
    </source>
</evidence>
<keyword evidence="6" id="KW-1185">Reference proteome</keyword>
<evidence type="ECO:0000256" key="3">
    <source>
        <dbReference type="SAM" id="Phobius"/>
    </source>
</evidence>
<dbReference type="Pfam" id="PF13424">
    <property type="entry name" value="TPR_12"/>
    <property type="match status" value="2"/>
</dbReference>
<dbReference type="SMART" id="SM00421">
    <property type="entry name" value="HTH_LUXR"/>
    <property type="match status" value="1"/>
</dbReference>
<keyword evidence="3" id="KW-1133">Transmembrane helix</keyword>
<dbReference type="PROSITE" id="PS00622">
    <property type="entry name" value="HTH_LUXR_1"/>
    <property type="match status" value="1"/>
</dbReference>
<dbReference type="Gene3D" id="1.10.10.10">
    <property type="entry name" value="Winged helix-like DNA-binding domain superfamily/Winged helix DNA-binding domain"/>
    <property type="match status" value="1"/>
</dbReference>
<dbReference type="AlphaFoldDB" id="A1ZS63"/>
<dbReference type="GO" id="GO:0003677">
    <property type="term" value="F:DNA binding"/>
    <property type="evidence" value="ECO:0007669"/>
    <property type="project" value="InterPro"/>
</dbReference>
<feature type="coiled-coil region" evidence="2">
    <location>
        <begin position="388"/>
        <end position="423"/>
    </location>
</feature>
<keyword evidence="1" id="KW-0802">TPR repeat</keyword>
<gene>
    <name evidence="5" type="ORF">M23134_00752</name>
</gene>
<proteinExistence type="predicted"/>
<dbReference type="eggNOG" id="COG0457">
    <property type="taxonomic scope" value="Bacteria"/>
</dbReference>
<dbReference type="InterPro" id="IPR011990">
    <property type="entry name" value="TPR-like_helical_dom_sf"/>
</dbReference>
<reference evidence="5 6" key="1">
    <citation type="submission" date="2007-01" db="EMBL/GenBank/DDBJ databases">
        <authorList>
            <person name="Haygood M."/>
            <person name="Podell S."/>
            <person name="Anderson C."/>
            <person name="Hopkinson B."/>
            <person name="Roe K."/>
            <person name="Barbeau K."/>
            <person name="Gaasterland T."/>
            <person name="Ferriera S."/>
            <person name="Johnson J."/>
            <person name="Kravitz S."/>
            <person name="Beeson K."/>
            <person name="Sutton G."/>
            <person name="Rogers Y.-H."/>
            <person name="Friedman R."/>
            <person name="Frazier M."/>
            <person name="Venter J.C."/>
        </authorList>
    </citation>
    <scope>NUCLEOTIDE SEQUENCE [LARGE SCALE GENOMIC DNA]</scope>
    <source>
        <strain evidence="5 6">ATCC 23134</strain>
    </source>
</reference>
<evidence type="ECO:0000256" key="2">
    <source>
        <dbReference type="SAM" id="Coils"/>
    </source>
</evidence>
<accession>A1ZS63</accession>
<dbReference type="EMBL" id="AAWS01000030">
    <property type="protein sequence ID" value="EAY26786.1"/>
    <property type="molecule type" value="Genomic_DNA"/>
</dbReference>
<dbReference type="SMART" id="SM00028">
    <property type="entry name" value="TPR"/>
    <property type="match status" value="7"/>
</dbReference>
<name>A1ZS63_MICM2</name>
<dbReference type="Gene3D" id="1.25.40.10">
    <property type="entry name" value="Tetratricopeptide repeat domain"/>
    <property type="match status" value="3"/>
</dbReference>
<feature type="domain" description="HTH luxR-type" evidence="4">
    <location>
        <begin position="598"/>
        <end position="625"/>
    </location>
</feature>
<sequence length="641" mass="74365">MVLATAQAKSYSKIQRQIEQLTAQLRQASSVPQKVKLLYQLGELHKFEYKKAIQYYQKGGALATKAHDIAGVAQGHVLQGKLHLSYRSFDKAWQQFKKGEATAQKHQLVAAHIDCLNGIASVLIEKNKQHKARTLYHKALKLAQQLNDPERICYTNIRIGEFHRLQKNYDSAFEYLAKALKTAQHYQMVALEYEGLMVKSTAYTDLGQFDRVEQLAHEALQVVANSNNSHLLAGAYNNLAIANTCLKKYDLAIGYYTKALRIKQKTKDNGRLVILYHNIADLYRKSLQYDLAITYFKKSLDYTQKRGDVLATGVMLRNIGEVYYLKQAYDQAEKYLKQSEVKVQQASSLFETSATYQLLARNYAALNNFRQAYYYQAMHKKADDSIFNNEKSESIAKLEQHYKEEQKQKAIALLKKETNLQRQKTTFQRKLRNIAVVGLLLAVLVVVLLYNRYQLRHKILQQKSLALTQENARHKAEGQRMEIEQKLKQEENKRLKLDLEYKNRELATSTLLMHHKNEVLTNIQGELSAFQHQVPPKLSSNIQSIKKIIQENNHLEEEWEHLKIHFNQVHPNFFGILQQRFSHLSQHDLRLCAYIRIGLTNKEIARILHVEFRSVQVAKYRLKKKMGLTKTEDLSQFVQQL</sequence>
<dbReference type="Pfam" id="PF00196">
    <property type="entry name" value="GerE"/>
    <property type="match status" value="1"/>
</dbReference>
<keyword evidence="3" id="KW-0812">Transmembrane</keyword>
<feature type="transmembrane region" description="Helical" evidence="3">
    <location>
        <begin position="431"/>
        <end position="450"/>
    </location>
</feature>
<dbReference type="PANTHER" id="PTHR10098">
    <property type="entry name" value="RAPSYN-RELATED"/>
    <property type="match status" value="1"/>
</dbReference>
<organism evidence="5 6">
    <name type="scientific">Microscilla marina ATCC 23134</name>
    <dbReference type="NCBI Taxonomy" id="313606"/>
    <lineage>
        <taxon>Bacteria</taxon>
        <taxon>Pseudomonadati</taxon>
        <taxon>Bacteroidota</taxon>
        <taxon>Cytophagia</taxon>
        <taxon>Cytophagales</taxon>
        <taxon>Microscillaceae</taxon>
        <taxon>Microscilla</taxon>
    </lineage>
</organism>
<dbReference type="InterPro" id="IPR016032">
    <property type="entry name" value="Sig_transdc_resp-reg_C-effctor"/>
</dbReference>
<dbReference type="InterPro" id="IPR000792">
    <property type="entry name" value="Tscrpt_reg_LuxR_C"/>
</dbReference>